<organism evidence="5 6">
    <name type="scientific">Roseibium album</name>
    <dbReference type="NCBI Taxonomy" id="311410"/>
    <lineage>
        <taxon>Bacteria</taxon>
        <taxon>Pseudomonadati</taxon>
        <taxon>Pseudomonadota</taxon>
        <taxon>Alphaproteobacteria</taxon>
        <taxon>Hyphomicrobiales</taxon>
        <taxon>Stappiaceae</taxon>
        <taxon>Roseibium</taxon>
    </lineage>
</organism>
<dbReference type="STRING" id="311410.LA5095_03334"/>
<dbReference type="NCBIfam" id="NF005760">
    <property type="entry name" value="PRK07586.1"/>
    <property type="match status" value="1"/>
</dbReference>
<evidence type="ECO:0000256" key="1">
    <source>
        <dbReference type="ARBA" id="ARBA00007812"/>
    </source>
</evidence>
<dbReference type="GO" id="GO:0044281">
    <property type="term" value="P:small molecule metabolic process"/>
    <property type="evidence" value="ECO:0007669"/>
    <property type="project" value="UniProtKB-ARBA"/>
</dbReference>
<protein>
    <submittedName>
        <fullName evidence="5">Putative acetolactate synthase large subunit IlvX</fullName>
        <ecNumber evidence="5">2.2.1.6</ecNumber>
    </submittedName>
</protein>
<dbReference type="SUPFAM" id="SSF52518">
    <property type="entry name" value="Thiamin diphosphate-binding fold (THDP-binding)"/>
    <property type="match status" value="2"/>
</dbReference>
<keyword evidence="5" id="KW-0808">Transferase</keyword>
<feature type="domain" description="Thiamine pyrophosphate enzyme TPP-binding" evidence="3">
    <location>
        <begin position="381"/>
        <end position="510"/>
    </location>
</feature>
<dbReference type="CDD" id="cd07035">
    <property type="entry name" value="TPP_PYR_POX_like"/>
    <property type="match status" value="1"/>
</dbReference>
<dbReference type="PROSITE" id="PS00187">
    <property type="entry name" value="TPP_ENZYMES"/>
    <property type="match status" value="1"/>
</dbReference>
<reference evidence="6" key="1">
    <citation type="submission" date="2015-07" db="EMBL/GenBank/DDBJ databases">
        <authorList>
            <person name="Rodrigo-Torres Lidia"/>
            <person name="Arahal R.David."/>
        </authorList>
    </citation>
    <scope>NUCLEOTIDE SEQUENCE [LARGE SCALE GENOMIC DNA]</scope>
    <source>
        <strain evidence="6">CECT 5096</strain>
    </source>
</reference>
<evidence type="ECO:0000259" key="3">
    <source>
        <dbReference type="Pfam" id="PF02775"/>
    </source>
</evidence>
<accession>A0A0M6ZBG1</accession>
<feature type="domain" description="Thiamine pyrophosphate enzyme N-terminal TPP-binding" evidence="4">
    <location>
        <begin position="1"/>
        <end position="109"/>
    </location>
</feature>
<dbReference type="Pfam" id="PF02775">
    <property type="entry name" value="TPP_enzyme_C"/>
    <property type="match status" value="1"/>
</dbReference>
<evidence type="ECO:0000259" key="4">
    <source>
        <dbReference type="Pfam" id="PF02776"/>
    </source>
</evidence>
<dbReference type="Pfam" id="PF02776">
    <property type="entry name" value="TPP_enzyme_N"/>
    <property type="match status" value="1"/>
</dbReference>
<dbReference type="InterPro" id="IPR011766">
    <property type="entry name" value="TPP_enzyme_TPP-bd"/>
</dbReference>
<dbReference type="Proteomes" id="UP000049983">
    <property type="component" value="Unassembled WGS sequence"/>
</dbReference>
<dbReference type="GO" id="GO:0003984">
    <property type="term" value="F:acetolactate synthase activity"/>
    <property type="evidence" value="ECO:0007669"/>
    <property type="project" value="UniProtKB-EC"/>
</dbReference>
<dbReference type="InterPro" id="IPR012001">
    <property type="entry name" value="Thiamin_PyroP_enz_TPP-bd_dom"/>
</dbReference>
<dbReference type="RefSeq" id="WP_055117032.1">
    <property type="nucleotide sequence ID" value="NZ_CXWA01000003.1"/>
</dbReference>
<dbReference type="GeneID" id="97668147"/>
<dbReference type="EMBL" id="CXWC01000001">
    <property type="protein sequence ID" value="CTQ65265.1"/>
    <property type="molecule type" value="Genomic_DNA"/>
</dbReference>
<keyword evidence="6" id="KW-1185">Reference proteome</keyword>
<dbReference type="InterPro" id="IPR000399">
    <property type="entry name" value="TPP-bd_CS"/>
</dbReference>
<proteinExistence type="inferred from homology"/>
<dbReference type="Gene3D" id="3.40.50.970">
    <property type="match status" value="2"/>
</dbReference>
<dbReference type="InterPro" id="IPR029061">
    <property type="entry name" value="THDP-binding"/>
</dbReference>
<name>A0A0M6ZBG1_9HYPH</name>
<dbReference type="GO" id="GO:0050660">
    <property type="term" value="F:flavin adenine dinucleotide binding"/>
    <property type="evidence" value="ECO:0007669"/>
    <property type="project" value="TreeGrafter"/>
</dbReference>
<dbReference type="EC" id="2.2.1.6" evidence="5"/>
<comment type="similarity">
    <text evidence="1">Belongs to the TPP enzyme family.</text>
</comment>
<evidence type="ECO:0000313" key="6">
    <source>
        <dbReference type="Proteomes" id="UP000049983"/>
    </source>
</evidence>
<dbReference type="CDD" id="cd02002">
    <property type="entry name" value="TPP_BFDC"/>
    <property type="match status" value="1"/>
</dbReference>
<dbReference type="InterPro" id="IPR045229">
    <property type="entry name" value="TPP_enz"/>
</dbReference>
<dbReference type="AlphaFoldDB" id="A0A0M6ZBG1"/>
<dbReference type="GO" id="GO:0000287">
    <property type="term" value="F:magnesium ion binding"/>
    <property type="evidence" value="ECO:0007669"/>
    <property type="project" value="InterPro"/>
</dbReference>
<dbReference type="PANTHER" id="PTHR18968:SF86">
    <property type="entry name" value="ACETOLACTATE SYNTHASE LARGE SUBUNIT ILVX-RELATED"/>
    <property type="match status" value="1"/>
</dbReference>
<dbReference type="PANTHER" id="PTHR18968">
    <property type="entry name" value="THIAMINE PYROPHOSPHATE ENZYMES"/>
    <property type="match status" value="1"/>
</dbReference>
<dbReference type="OrthoDB" id="9773408at2"/>
<evidence type="ECO:0000256" key="2">
    <source>
        <dbReference type="ARBA" id="ARBA00023052"/>
    </source>
</evidence>
<keyword evidence="2" id="KW-0786">Thiamine pyrophosphate</keyword>
<gene>
    <name evidence="5" type="primary">ilvX</name>
    <name evidence="5" type="ORF">LA5096_00700</name>
</gene>
<dbReference type="GO" id="GO:0030976">
    <property type="term" value="F:thiamine pyrophosphate binding"/>
    <property type="evidence" value="ECO:0007669"/>
    <property type="project" value="InterPro"/>
</dbReference>
<sequence length="513" mass="53404">MNGAEALVETMLASDVSVCFANPGTSEMHFVAALDTHPEMRCILCLFEGGVTGAADGYARMSGNVAGTLLHLGPGFGNGWANLHNARKGHSGIVNIVGDHAGYHLKHDAPLQADLDGVVASVSQWVRRATDSSTVAGAGADAIRVARGGQIATVILPADCAWGESGAGALTALPPVAKHRPDADRVAASAEALTLPGAALLVSGPGLYGQGAKLAGQIAARTGCRLLAPFFAPRIALGENAVAFEMLPYSPDHTIEFLSDLSRIVLVGEDPPVNFFAYPGKPSTPDPAGCVLDRLCYSDWDTMWTLQTMAEAVGVDGSEHVSRIKGKKPALETGSLTSEGIGRCLASAIPDGAVMVNEAVTAGPGIWPHVNFAASHDRLNNTGGSIGQCLPNALGASVACPDRPVFAVSGDGSAMYQLQCLWTAAREKMNITFVIIANRGYQILHAELQAQGAPKPGRNARAMFDIEDPLLDWVALAKGHGVPAVRADSEEKFAEALEQAARTDGPFLIEAPI</sequence>
<evidence type="ECO:0000313" key="5">
    <source>
        <dbReference type="EMBL" id="CTQ65265.1"/>
    </source>
</evidence>